<name>A0A6M8SS69_9NEIS</name>
<dbReference type="KEGG" id="dee:HQN60_09915"/>
<feature type="domain" description="FlgD/Vpr Ig-like" evidence="6">
    <location>
        <begin position="107"/>
        <end position="180"/>
    </location>
</feature>
<evidence type="ECO:0000256" key="2">
    <source>
        <dbReference type="ARBA" id="ARBA00016013"/>
    </source>
</evidence>
<sequence length="231" mass="24515">MMATAPVNNNFDYTSLNTKNNKVKTAAEQQQDSFMKLLVKQLQTQDPMNPMDNAQTTSQMAQINTVTGIGKLNETMMQMQSLYAGTQVMQAANLIGKEVLSPGKGFHFDGTNKADLRMNIPEGTTGAVLSVFNKDGVEVAKIPSSTTTPGLAKVEWDGKKADGTLLPAGEYTVAAKGQRDGKEIALDTVTWQVAKSVEFGSAGVGVYLANGNKTGFGDVIQIRAAGSSTNA</sequence>
<dbReference type="InterPro" id="IPR025963">
    <property type="entry name" value="FLgD_Tudor"/>
</dbReference>
<dbReference type="Gene3D" id="2.30.30.910">
    <property type="match status" value="1"/>
</dbReference>
<organism evidence="8 9">
    <name type="scientific">Deefgea piscis</name>
    <dbReference type="NCBI Taxonomy" id="2739061"/>
    <lineage>
        <taxon>Bacteria</taxon>
        <taxon>Pseudomonadati</taxon>
        <taxon>Pseudomonadota</taxon>
        <taxon>Betaproteobacteria</taxon>
        <taxon>Neisseriales</taxon>
        <taxon>Chitinibacteraceae</taxon>
        <taxon>Deefgea</taxon>
    </lineage>
</organism>
<evidence type="ECO:0000256" key="4">
    <source>
        <dbReference type="ARBA" id="ARBA00024746"/>
    </source>
</evidence>
<dbReference type="GO" id="GO:0044781">
    <property type="term" value="P:bacterial-type flagellum organization"/>
    <property type="evidence" value="ECO:0007669"/>
    <property type="project" value="UniProtKB-UniRule"/>
</dbReference>
<evidence type="ECO:0000313" key="9">
    <source>
        <dbReference type="Proteomes" id="UP000504844"/>
    </source>
</evidence>
<dbReference type="Pfam" id="PF03963">
    <property type="entry name" value="FlgD"/>
    <property type="match status" value="1"/>
</dbReference>
<dbReference type="InterPro" id="IPR005648">
    <property type="entry name" value="FlgD"/>
</dbReference>
<accession>A0A6M8SS69</accession>
<feature type="domain" description="FlgD Tudor-like" evidence="7">
    <location>
        <begin position="87"/>
        <end position="219"/>
    </location>
</feature>
<evidence type="ECO:0000259" key="7">
    <source>
        <dbReference type="Pfam" id="PF13861"/>
    </source>
</evidence>
<keyword evidence="3 5" id="KW-1005">Bacterial flagellum biogenesis</keyword>
<protein>
    <recommendedName>
        <fullName evidence="2 5">Basal-body rod modification protein FlgD</fullName>
    </recommendedName>
</protein>
<comment type="function">
    <text evidence="4 5">Required for flagellar hook formation. May act as a scaffolding protein.</text>
</comment>
<dbReference type="AlphaFoldDB" id="A0A6M8SS69"/>
<reference evidence="8 9" key="1">
    <citation type="submission" date="2020-05" db="EMBL/GenBank/DDBJ databases">
        <title>Complete genome sequence of Deefgea sp. D17.</title>
        <authorList>
            <person name="Bae J.-W."/>
            <person name="Han J.E."/>
        </authorList>
    </citation>
    <scope>NUCLEOTIDE SEQUENCE [LARGE SCALE GENOMIC DNA]</scope>
    <source>
        <strain evidence="8 9">D17</strain>
    </source>
</reference>
<dbReference type="RefSeq" id="WP_173533487.1">
    <property type="nucleotide sequence ID" value="NZ_CP054143.1"/>
</dbReference>
<comment type="similarity">
    <text evidence="1 5">Belongs to the FlgD family.</text>
</comment>
<dbReference type="InterPro" id="IPR025965">
    <property type="entry name" value="FlgD/Vpr_Ig-like"/>
</dbReference>
<dbReference type="Gene3D" id="2.60.40.4070">
    <property type="match status" value="1"/>
</dbReference>
<evidence type="ECO:0000256" key="3">
    <source>
        <dbReference type="ARBA" id="ARBA00022795"/>
    </source>
</evidence>
<evidence type="ECO:0000256" key="5">
    <source>
        <dbReference type="RuleBase" id="RU362076"/>
    </source>
</evidence>
<gene>
    <name evidence="8" type="ORF">HQN60_09915</name>
</gene>
<evidence type="ECO:0000259" key="6">
    <source>
        <dbReference type="Pfam" id="PF13860"/>
    </source>
</evidence>
<dbReference type="Pfam" id="PF13861">
    <property type="entry name" value="FLgD_tudor"/>
    <property type="match status" value="1"/>
</dbReference>
<proteinExistence type="inferred from homology"/>
<dbReference type="Pfam" id="PF13860">
    <property type="entry name" value="FlgD_ig"/>
    <property type="match status" value="1"/>
</dbReference>
<evidence type="ECO:0000256" key="1">
    <source>
        <dbReference type="ARBA" id="ARBA00010577"/>
    </source>
</evidence>
<dbReference type="EMBL" id="CP054143">
    <property type="protein sequence ID" value="QKJ66984.1"/>
    <property type="molecule type" value="Genomic_DNA"/>
</dbReference>
<keyword evidence="9" id="KW-1185">Reference proteome</keyword>
<dbReference type="Proteomes" id="UP000504844">
    <property type="component" value="Chromosome"/>
</dbReference>
<evidence type="ECO:0000313" key="8">
    <source>
        <dbReference type="EMBL" id="QKJ66984.1"/>
    </source>
</evidence>